<feature type="region of interest" description="Disordered" evidence="7">
    <location>
        <begin position="185"/>
        <end position="216"/>
    </location>
</feature>
<evidence type="ECO:0000313" key="13">
    <source>
        <dbReference type="Proteomes" id="UP001265746"/>
    </source>
</evidence>
<feature type="domain" description="P-type ATPase N-terminal" evidence="10">
    <location>
        <begin position="89"/>
        <end position="145"/>
    </location>
</feature>
<dbReference type="InterPro" id="IPR059000">
    <property type="entry name" value="ATPase_P-type_domA"/>
</dbReference>
<organism evidence="12 13">
    <name type="scientific">Phomopsis amygdali</name>
    <name type="common">Fusicoccum amygdali</name>
    <dbReference type="NCBI Taxonomy" id="1214568"/>
    <lineage>
        <taxon>Eukaryota</taxon>
        <taxon>Fungi</taxon>
        <taxon>Dikarya</taxon>
        <taxon>Ascomycota</taxon>
        <taxon>Pezizomycotina</taxon>
        <taxon>Sordariomycetes</taxon>
        <taxon>Sordariomycetidae</taxon>
        <taxon>Diaporthales</taxon>
        <taxon>Diaporthaceae</taxon>
        <taxon>Diaporthe</taxon>
    </lineage>
</organism>
<dbReference type="GO" id="GO:0005886">
    <property type="term" value="C:plasma membrane"/>
    <property type="evidence" value="ECO:0007669"/>
    <property type="project" value="TreeGrafter"/>
</dbReference>
<keyword evidence="6 8" id="KW-0472">Membrane</keyword>
<dbReference type="GO" id="GO:0006892">
    <property type="term" value="P:post-Golgi vesicle-mediated transport"/>
    <property type="evidence" value="ECO:0007669"/>
    <property type="project" value="TreeGrafter"/>
</dbReference>
<comment type="caution">
    <text evidence="12">The sequence shown here is derived from an EMBL/GenBank/DDBJ whole genome shotgun (WGS) entry which is preliminary data.</text>
</comment>
<dbReference type="Pfam" id="PF16209">
    <property type="entry name" value="PhoLip_ATPase_N"/>
    <property type="match status" value="1"/>
</dbReference>
<keyword evidence="3" id="KW-0479">Metal-binding</keyword>
<evidence type="ECO:0008006" key="14">
    <source>
        <dbReference type="Google" id="ProtNLM"/>
    </source>
</evidence>
<accession>A0AAD9W6Z2</accession>
<dbReference type="InterPro" id="IPR023214">
    <property type="entry name" value="HAD_sf"/>
</dbReference>
<dbReference type="SUPFAM" id="SSF81665">
    <property type="entry name" value="Calcium ATPase, transmembrane domain M"/>
    <property type="match status" value="1"/>
</dbReference>
<evidence type="ECO:0000256" key="3">
    <source>
        <dbReference type="ARBA" id="ARBA00022723"/>
    </source>
</evidence>
<dbReference type="EMBL" id="JAUJFL010000001">
    <property type="protein sequence ID" value="KAK2613290.1"/>
    <property type="molecule type" value="Genomic_DNA"/>
</dbReference>
<dbReference type="GO" id="GO:0005802">
    <property type="term" value="C:trans-Golgi network"/>
    <property type="evidence" value="ECO:0007669"/>
    <property type="project" value="TreeGrafter"/>
</dbReference>
<feature type="transmembrane region" description="Helical" evidence="8">
    <location>
        <begin position="416"/>
        <end position="436"/>
    </location>
</feature>
<feature type="transmembrane region" description="Helical" evidence="8">
    <location>
        <begin position="894"/>
        <end position="916"/>
    </location>
</feature>
<dbReference type="Gene3D" id="3.40.50.1000">
    <property type="entry name" value="HAD superfamily/HAD-like"/>
    <property type="match status" value="1"/>
</dbReference>
<evidence type="ECO:0000259" key="11">
    <source>
        <dbReference type="Pfam" id="PF16212"/>
    </source>
</evidence>
<name>A0AAD9W6Z2_PHOAM</name>
<dbReference type="GO" id="GO:0045332">
    <property type="term" value="P:phospholipid translocation"/>
    <property type="evidence" value="ECO:0007669"/>
    <property type="project" value="TreeGrafter"/>
</dbReference>
<dbReference type="Proteomes" id="UP001265746">
    <property type="component" value="Unassembled WGS sequence"/>
</dbReference>
<evidence type="ECO:0000256" key="4">
    <source>
        <dbReference type="ARBA" id="ARBA00022842"/>
    </source>
</evidence>
<feature type="compositionally biased region" description="Polar residues" evidence="7">
    <location>
        <begin position="200"/>
        <end position="213"/>
    </location>
</feature>
<reference evidence="12" key="1">
    <citation type="submission" date="2023-06" db="EMBL/GenBank/DDBJ databases">
        <authorList>
            <person name="Noh H."/>
        </authorList>
    </citation>
    <scope>NUCLEOTIDE SEQUENCE</scope>
    <source>
        <strain evidence="12">DUCC20226</strain>
    </source>
</reference>
<dbReference type="GO" id="GO:0046872">
    <property type="term" value="F:metal ion binding"/>
    <property type="evidence" value="ECO:0007669"/>
    <property type="project" value="UniProtKB-KW"/>
</dbReference>
<dbReference type="Pfam" id="PF00122">
    <property type="entry name" value="E1-E2_ATPase"/>
    <property type="match status" value="1"/>
</dbReference>
<evidence type="ECO:0000256" key="7">
    <source>
        <dbReference type="SAM" id="MobiDB-lite"/>
    </source>
</evidence>
<dbReference type="InterPro" id="IPR032630">
    <property type="entry name" value="P_typ_ATPase_c"/>
</dbReference>
<feature type="transmembrane region" description="Helical" evidence="8">
    <location>
        <begin position="119"/>
        <end position="136"/>
    </location>
</feature>
<feature type="transmembrane region" description="Helical" evidence="8">
    <location>
        <begin position="817"/>
        <end position="835"/>
    </location>
</feature>
<dbReference type="AlphaFoldDB" id="A0AAD9W6Z2"/>
<feature type="transmembrane region" description="Helical" evidence="8">
    <location>
        <begin position="370"/>
        <end position="396"/>
    </location>
</feature>
<feature type="domain" description="P-type ATPase C-terminal" evidence="11">
    <location>
        <begin position="669"/>
        <end position="921"/>
    </location>
</feature>
<dbReference type="PRINTS" id="PR00119">
    <property type="entry name" value="CATATPASE"/>
</dbReference>
<dbReference type="PANTHER" id="PTHR24092:SF174">
    <property type="entry name" value="PHOSPHOLIPID-TRANSPORTING ATPASE DNF3-RELATED"/>
    <property type="match status" value="1"/>
</dbReference>
<feature type="transmembrane region" description="Helical" evidence="8">
    <location>
        <begin position="735"/>
        <end position="753"/>
    </location>
</feature>
<gene>
    <name evidence="12" type="ORF">N8I77_000212</name>
</gene>
<feature type="transmembrane region" description="Helical" evidence="8">
    <location>
        <begin position="142"/>
        <end position="161"/>
    </location>
</feature>
<dbReference type="InterPro" id="IPR023298">
    <property type="entry name" value="ATPase_P-typ_TM_dom_sf"/>
</dbReference>
<feature type="transmembrane region" description="Helical" evidence="8">
    <location>
        <begin position="783"/>
        <end position="805"/>
    </location>
</feature>
<feature type="transmembrane region" description="Helical" evidence="8">
    <location>
        <begin position="709"/>
        <end position="729"/>
    </location>
</feature>
<dbReference type="GO" id="GO:0032456">
    <property type="term" value="P:endocytic recycling"/>
    <property type="evidence" value="ECO:0007669"/>
    <property type="project" value="TreeGrafter"/>
</dbReference>
<dbReference type="SUPFAM" id="SSF81653">
    <property type="entry name" value="Calcium ATPase, transduction domain A"/>
    <property type="match status" value="1"/>
</dbReference>
<comment type="subcellular location">
    <subcellularLocation>
        <location evidence="1">Membrane</location>
        <topology evidence="1">Multi-pass membrane protein</topology>
    </subcellularLocation>
</comment>
<evidence type="ECO:0000256" key="2">
    <source>
        <dbReference type="ARBA" id="ARBA00022692"/>
    </source>
</evidence>
<evidence type="ECO:0000256" key="6">
    <source>
        <dbReference type="ARBA" id="ARBA00023136"/>
    </source>
</evidence>
<proteinExistence type="predicted"/>
<dbReference type="InterPro" id="IPR032631">
    <property type="entry name" value="P-type_ATPase_N"/>
</dbReference>
<dbReference type="GO" id="GO:0140326">
    <property type="term" value="F:ATPase-coupled intramembrane lipid transporter activity"/>
    <property type="evidence" value="ECO:0007669"/>
    <property type="project" value="TreeGrafter"/>
</dbReference>
<dbReference type="InterPro" id="IPR036412">
    <property type="entry name" value="HAD-like_sf"/>
</dbReference>
<keyword evidence="4" id="KW-0460">Magnesium</keyword>
<evidence type="ECO:0000256" key="1">
    <source>
        <dbReference type="ARBA" id="ARBA00004141"/>
    </source>
</evidence>
<dbReference type="InterPro" id="IPR018303">
    <property type="entry name" value="ATPase_P-typ_P_site"/>
</dbReference>
<evidence type="ECO:0000259" key="9">
    <source>
        <dbReference type="Pfam" id="PF00122"/>
    </source>
</evidence>
<dbReference type="SUPFAM" id="SSF56784">
    <property type="entry name" value="HAD-like"/>
    <property type="match status" value="1"/>
</dbReference>
<keyword evidence="2 8" id="KW-0812">Transmembrane</keyword>
<evidence type="ECO:0000313" key="12">
    <source>
        <dbReference type="EMBL" id="KAK2613290.1"/>
    </source>
</evidence>
<evidence type="ECO:0000256" key="8">
    <source>
        <dbReference type="SAM" id="Phobius"/>
    </source>
</evidence>
<dbReference type="PANTHER" id="PTHR24092">
    <property type="entry name" value="PROBABLE PHOSPHOLIPID-TRANSPORTING ATPASE"/>
    <property type="match status" value="1"/>
</dbReference>
<feature type="domain" description="P-type ATPase A" evidence="9">
    <location>
        <begin position="219"/>
        <end position="353"/>
    </location>
</feature>
<feature type="transmembrane region" description="Helical" evidence="8">
    <location>
        <begin position="847"/>
        <end position="874"/>
    </location>
</feature>
<dbReference type="Gene3D" id="2.70.150.10">
    <property type="entry name" value="Calcium-transporting ATPase, cytoplasmic transduction domain A"/>
    <property type="match status" value="1"/>
</dbReference>
<keyword evidence="13" id="KW-1185">Reference proteome</keyword>
<dbReference type="Pfam" id="PF16212">
    <property type="entry name" value="PhoLip_ATPase_C"/>
    <property type="match status" value="1"/>
</dbReference>
<protein>
    <recommendedName>
        <fullName evidence="14">P-type phospholipid transporter</fullName>
    </recommendedName>
</protein>
<keyword evidence="5 8" id="KW-1133">Transmembrane helix</keyword>
<evidence type="ECO:0000256" key="5">
    <source>
        <dbReference type="ARBA" id="ARBA00022989"/>
    </source>
</evidence>
<dbReference type="InterPro" id="IPR008250">
    <property type="entry name" value="ATPase_P-typ_transduc_dom_A_sf"/>
</dbReference>
<dbReference type="PROSITE" id="PS00154">
    <property type="entry name" value="ATPASE_E1_E2"/>
    <property type="match status" value="1"/>
</dbReference>
<sequence>MTDQRKVGRDGSSEWLELSALEGSVTRPSARQTLLDEGVSQTRSVGKASSLGGKLLELLRLRRRSRAAPDGRRIPLRIGEEPLMDERTGRPYISNRIRTSRYTIWNFVPRQLIYQFSRLANMYFLIIAILQMIPGFSTTGRFTTLIPLLIFVALTIAKEGYDDWKRYTLDKAENASKVTILRTEHDATTSRQHGKRPSVADSQLALSPSSDQRGFSAPWKTTRWGDLKVGDIVRLLGDEQVPADIVLLHADESVAYVDTRALDGETNLKSKLVPAGLKKLDLVSVQNISNSDVYFTIEHPNQDLYNFDGNAIVDGSQQLSLNVDNIIYRGCEVKNTRFIIGMVINTGEDTKIRMNANQNPEAKRPALEKFVNLIVIFLALYMLITSVLLYMGFKLYWQGTDVPWYLMLSVVSDQEVIIGFIIQFSNVVPMSLIMAIEAVKLNLAVLVASDIEMHHEETDTPAGCNTNIILDDLGQIGYIFSDKTGTLTDNIMKFRRRLWFRQALKIDTAIPQAHSSHICTPQTALFQLDVEDGDLEWQISDILNSPDRQEAPHSAIVIDGQTLTALDQPHAAHLRKTFFTQLIPTVDSVICCRASPSQKALLVQAVRDEPAPPPGTGIAGKARWWVRSSFTSHRRPLTLAVGDGANDLAMITAASVGVGISGREGQQAARVADISIAQFRFLSRLLLVHGRWNYHRITRFVLGSFWKETLFWFPAALYQIAVGFTGTSLYESTALTVYGFAFTTACTMTIGAWEKDLKARTLMAVPELYAYGQRAQGLNWGVFLSWIANAVLAGTAISFLTWLGYGGAYTTTPDDNGLYAIGTLVFIACMIWTNVKILILEMQYKTILVLLIFCAEIVLIWLFHIVVGYVFTSLVISPYSVVDGFVRNFGGDAAWWATLALVLGGLFTVELSVAALRQRFAGTLSQAWRTDRGRKDASSWDTRLWKEIERDRGCKARLEEMARE</sequence>
<evidence type="ECO:0000259" key="10">
    <source>
        <dbReference type="Pfam" id="PF16209"/>
    </source>
</evidence>